<accession>A0ABS8SCB2</accession>
<gene>
    <name evidence="2" type="ORF">HAX54_032043</name>
</gene>
<evidence type="ECO:0000313" key="2">
    <source>
        <dbReference type="EMBL" id="MCD7456530.1"/>
    </source>
</evidence>
<evidence type="ECO:0000256" key="1">
    <source>
        <dbReference type="SAM" id="Phobius"/>
    </source>
</evidence>
<keyword evidence="1" id="KW-1133">Transmembrane helix</keyword>
<keyword evidence="1" id="KW-0472">Membrane</keyword>
<organism evidence="2 3">
    <name type="scientific">Datura stramonium</name>
    <name type="common">Jimsonweed</name>
    <name type="synonym">Common thornapple</name>
    <dbReference type="NCBI Taxonomy" id="4076"/>
    <lineage>
        <taxon>Eukaryota</taxon>
        <taxon>Viridiplantae</taxon>
        <taxon>Streptophyta</taxon>
        <taxon>Embryophyta</taxon>
        <taxon>Tracheophyta</taxon>
        <taxon>Spermatophyta</taxon>
        <taxon>Magnoliopsida</taxon>
        <taxon>eudicotyledons</taxon>
        <taxon>Gunneridae</taxon>
        <taxon>Pentapetalae</taxon>
        <taxon>asterids</taxon>
        <taxon>lamiids</taxon>
        <taxon>Solanales</taxon>
        <taxon>Solanaceae</taxon>
        <taxon>Solanoideae</taxon>
        <taxon>Datureae</taxon>
        <taxon>Datura</taxon>
    </lineage>
</organism>
<evidence type="ECO:0000313" key="3">
    <source>
        <dbReference type="Proteomes" id="UP000823775"/>
    </source>
</evidence>
<name>A0ABS8SCB2_DATST</name>
<feature type="transmembrane region" description="Helical" evidence="1">
    <location>
        <begin position="34"/>
        <end position="56"/>
    </location>
</feature>
<protein>
    <submittedName>
        <fullName evidence="2">Uncharacterized protein</fullName>
    </submittedName>
</protein>
<proteinExistence type="predicted"/>
<keyword evidence="1" id="KW-0812">Transmembrane</keyword>
<feature type="non-terminal residue" evidence="2">
    <location>
        <position position="1"/>
    </location>
</feature>
<comment type="caution">
    <text evidence="2">The sequence shown here is derived from an EMBL/GenBank/DDBJ whole genome shotgun (WGS) entry which is preliminary data.</text>
</comment>
<sequence length="75" mass="8381">TKDQKKIDKVSSEYLLNEAAQASAEANLFIDLPLIFHILLSGHVTFVLTFSEFSSLRLSRGHTEKRSNGLLSMKS</sequence>
<reference evidence="2 3" key="1">
    <citation type="journal article" date="2021" name="BMC Genomics">
        <title>Datura genome reveals duplications of psychoactive alkaloid biosynthetic genes and high mutation rate following tissue culture.</title>
        <authorList>
            <person name="Rajewski A."/>
            <person name="Carter-House D."/>
            <person name="Stajich J."/>
            <person name="Litt A."/>
        </authorList>
    </citation>
    <scope>NUCLEOTIDE SEQUENCE [LARGE SCALE GENOMIC DNA]</scope>
    <source>
        <strain evidence="2">AR-01</strain>
    </source>
</reference>
<dbReference type="Proteomes" id="UP000823775">
    <property type="component" value="Unassembled WGS sequence"/>
</dbReference>
<keyword evidence="3" id="KW-1185">Reference proteome</keyword>
<dbReference type="EMBL" id="JACEIK010000407">
    <property type="protein sequence ID" value="MCD7456530.1"/>
    <property type="molecule type" value="Genomic_DNA"/>
</dbReference>